<feature type="compositionally biased region" description="Polar residues" evidence="1">
    <location>
        <begin position="45"/>
        <end position="60"/>
    </location>
</feature>
<sequence>MSRDQPSSTATASAPSATAPSSVEINSRPDTDPPDPGRRPDPMSLGQSTDMDVSSPENPTQTLILPATAMHPTSPMSSSRVSNLVPIPSPASYKDTLMASDTPKPAEGNVFTDNEEVKLVEGDVTRSTVDGLISIVFSERVQALAVKNFDLTVVVKLLGRRIGYNTLRTRLLDLWKPTEAFQLMDIENDYFLVTFKSSSDFSNAVSGVNTAGDVSAPSIEPVTSTPSASDEPFGPWMKVERRQRRVVRKDVNGKQSNPGFVIAQSRFNPIFENETPVEQDILVDRHSPISVTNHSNPIAQVSPKEAVEDPHGKGKASVNSPPVKSRSSLPVRKSVSVQRSYAASTSKSGPLPSRRNSSLSGTRFAPFPRPVPRLNKSNHSAVIISETDAPVFLQGGSFPPLVPDTLLGAIKLPNLEDRQHQPSSLPPLTDGQLQPSPLPALADRQLQPSSLPTLADAQRALLPSIQPRGQ</sequence>
<gene>
    <name evidence="2" type="ORF">V6N11_010161</name>
</gene>
<evidence type="ECO:0000313" key="3">
    <source>
        <dbReference type="Proteomes" id="UP001396334"/>
    </source>
</evidence>
<feature type="compositionally biased region" description="Basic and acidic residues" evidence="1">
    <location>
        <begin position="27"/>
        <end position="41"/>
    </location>
</feature>
<feature type="region of interest" description="Disordered" evidence="1">
    <location>
        <begin position="417"/>
        <end position="451"/>
    </location>
</feature>
<evidence type="ECO:0000256" key="1">
    <source>
        <dbReference type="SAM" id="MobiDB-lite"/>
    </source>
</evidence>
<feature type="compositionally biased region" description="Polar residues" evidence="1">
    <location>
        <begin position="335"/>
        <end position="361"/>
    </location>
</feature>
<keyword evidence="3" id="KW-1185">Reference proteome</keyword>
<dbReference type="EMBL" id="JBBPBN010000063">
    <property type="protein sequence ID" value="KAK8986607.1"/>
    <property type="molecule type" value="Genomic_DNA"/>
</dbReference>
<feature type="region of interest" description="Disordered" evidence="1">
    <location>
        <begin position="292"/>
        <end position="372"/>
    </location>
</feature>
<protein>
    <recommendedName>
        <fullName evidence="4">DUF4283 domain-containing protein</fullName>
    </recommendedName>
</protein>
<proteinExistence type="predicted"/>
<accession>A0ABR2PDV9</accession>
<reference evidence="2 3" key="1">
    <citation type="journal article" date="2024" name="G3 (Bethesda)">
        <title>Genome assembly of Hibiscus sabdariffa L. provides insights into metabolisms of medicinal natural products.</title>
        <authorList>
            <person name="Kim T."/>
        </authorList>
    </citation>
    <scope>NUCLEOTIDE SEQUENCE [LARGE SCALE GENOMIC DNA]</scope>
    <source>
        <strain evidence="2">TK-2024</strain>
        <tissue evidence="2">Old leaves</tissue>
    </source>
</reference>
<feature type="compositionally biased region" description="Polar residues" evidence="1">
    <location>
        <begin position="317"/>
        <end position="328"/>
    </location>
</feature>
<organism evidence="2 3">
    <name type="scientific">Hibiscus sabdariffa</name>
    <name type="common">roselle</name>
    <dbReference type="NCBI Taxonomy" id="183260"/>
    <lineage>
        <taxon>Eukaryota</taxon>
        <taxon>Viridiplantae</taxon>
        <taxon>Streptophyta</taxon>
        <taxon>Embryophyta</taxon>
        <taxon>Tracheophyta</taxon>
        <taxon>Spermatophyta</taxon>
        <taxon>Magnoliopsida</taxon>
        <taxon>eudicotyledons</taxon>
        <taxon>Gunneridae</taxon>
        <taxon>Pentapetalae</taxon>
        <taxon>rosids</taxon>
        <taxon>malvids</taxon>
        <taxon>Malvales</taxon>
        <taxon>Malvaceae</taxon>
        <taxon>Malvoideae</taxon>
        <taxon>Hibiscus</taxon>
    </lineage>
</organism>
<evidence type="ECO:0008006" key="4">
    <source>
        <dbReference type="Google" id="ProtNLM"/>
    </source>
</evidence>
<feature type="compositionally biased region" description="Low complexity" evidence="1">
    <location>
        <begin position="1"/>
        <end position="22"/>
    </location>
</feature>
<name>A0ABR2PDV9_9ROSI</name>
<evidence type="ECO:0000313" key="2">
    <source>
        <dbReference type="EMBL" id="KAK8986607.1"/>
    </source>
</evidence>
<dbReference type="Proteomes" id="UP001396334">
    <property type="component" value="Unassembled WGS sequence"/>
</dbReference>
<comment type="caution">
    <text evidence="2">The sequence shown here is derived from an EMBL/GenBank/DDBJ whole genome shotgun (WGS) entry which is preliminary data.</text>
</comment>
<feature type="region of interest" description="Disordered" evidence="1">
    <location>
        <begin position="1"/>
        <end position="60"/>
    </location>
</feature>